<feature type="transmembrane region" description="Helical" evidence="1">
    <location>
        <begin position="86"/>
        <end position="107"/>
    </location>
</feature>
<evidence type="ECO:0000313" key="3">
    <source>
        <dbReference type="Proteomes" id="UP001245184"/>
    </source>
</evidence>
<protein>
    <recommendedName>
        <fullName evidence="4">DUF2964 domain-containing protein</fullName>
    </recommendedName>
</protein>
<dbReference type="InterPro" id="IPR021347">
    <property type="entry name" value="DUF2964"/>
</dbReference>
<name>A0ABD5CR55_9BURK</name>
<feature type="transmembrane region" description="Helical" evidence="1">
    <location>
        <begin position="57"/>
        <end position="80"/>
    </location>
</feature>
<evidence type="ECO:0008006" key="4">
    <source>
        <dbReference type="Google" id="ProtNLM"/>
    </source>
</evidence>
<dbReference type="Pfam" id="PF11177">
    <property type="entry name" value="DUF2964"/>
    <property type="match status" value="1"/>
</dbReference>
<organism evidence="2 3">
    <name type="scientific">Paraburkholderia graminis</name>
    <dbReference type="NCBI Taxonomy" id="60548"/>
    <lineage>
        <taxon>Bacteria</taxon>
        <taxon>Pseudomonadati</taxon>
        <taxon>Pseudomonadota</taxon>
        <taxon>Betaproteobacteria</taxon>
        <taxon>Burkholderiales</taxon>
        <taxon>Burkholderiaceae</taxon>
        <taxon>Paraburkholderia</taxon>
    </lineage>
</organism>
<keyword evidence="1" id="KW-1133">Transmembrane helix</keyword>
<dbReference type="Proteomes" id="UP001245184">
    <property type="component" value="Unassembled WGS sequence"/>
</dbReference>
<proteinExistence type="predicted"/>
<evidence type="ECO:0000256" key="1">
    <source>
        <dbReference type="SAM" id="Phobius"/>
    </source>
</evidence>
<evidence type="ECO:0000313" key="2">
    <source>
        <dbReference type="EMBL" id="MDR6206362.1"/>
    </source>
</evidence>
<dbReference type="RefSeq" id="WP_307259017.1">
    <property type="nucleotide sequence ID" value="NZ_ATXV01000001.1"/>
</dbReference>
<dbReference type="EMBL" id="JAVIZN010000002">
    <property type="protein sequence ID" value="MDR6206362.1"/>
    <property type="molecule type" value="Genomic_DNA"/>
</dbReference>
<accession>A0ABD5CR55</accession>
<comment type="caution">
    <text evidence="2">The sequence shown here is derived from an EMBL/GenBank/DDBJ whole genome shotgun (WGS) entry which is preliminary data.</text>
</comment>
<gene>
    <name evidence="2" type="ORF">QF025_005082</name>
</gene>
<keyword evidence="1" id="KW-0472">Membrane</keyword>
<sequence length="121" mass="13532">MRLVSSCHRCTALALNGAGFLRHVYDQFWKTWLRRTNMFREPALIAEVVMKKSERRVAIALVGVAIWLAGLYATITGLLYDRQPEFRYGVLAVFLGIAIAVIALNLISVPGLSSKKKPVSR</sequence>
<dbReference type="AlphaFoldDB" id="A0ABD5CR55"/>
<reference evidence="2 3" key="1">
    <citation type="submission" date="2023-08" db="EMBL/GenBank/DDBJ databases">
        <title>Genome sequencing of plant associated microbes to promote plant fitness in Sorghum bicolor and Oryza sativa.</title>
        <authorList>
            <person name="Coleman-Derr D."/>
        </authorList>
    </citation>
    <scope>NUCLEOTIDE SEQUENCE [LARGE SCALE GENOMIC DNA]</scope>
    <source>
        <strain evidence="2 3">SLBN-33</strain>
    </source>
</reference>
<keyword evidence="1" id="KW-0812">Transmembrane</keyword>